<evidence type="ECO:0000256" key="4">
    <source>
        <dbReference type="ARBA" id="ARBA00022679"/>
    </source>
</evidence>
<reference evidence="7" key="1">
    <citation type="submission" date="2021-01" db="EMBL/GenBank/DDBJ databases">
        <title>Whole genome shotgun sequence of Virgisporangium ochraceum NBRC 16418.</title>
        <authorList>
            <person name="Komaki H."/>
            <person name="Tamura T."/>
        </authorList>
    </citation>
    <scope>NUCLEOTIDE SEQUENCE</scope>
    <source>
        <strain evidence="7">NBRC 16418</strain>
    </source>
</reference>
<dbReference type="NCBIfam" id="TIGR00027">
    <property type="entry name" value="mthyl_TIGR00027"/>
    <property type="match status" value="1"/>
</dbReference>
<dbReference type="Proteomes" id="UP000635606">
    <property type="component" value="Unassembled WGS sequence"/>
</dbReference>
<accession>A0A8J3ZV39</accession>
<dbReference type="PANTHER" id="PTHR43619:SF2">
    <property type="entry name" value="S-ADENOSYL-L-METHIONINE-DEPENDENT METHYLTRANSFERASES SUPERFAMILY PROTEIN"/>
    <property type="match status" value="1"/>
</dbReference>
<dbReference type="EC" id="2.1.1.-" evidence="6"/>
<evidence type="ECO:0000256" key="2">
    <source>
        <dbReference type="ARBA" id="ARBA00008138"/>
    </source>
</evidence>
<evidence type="ECO:0000256" key="1">
    <source>
        <dbReference type="ARBA" id="ARBA00003907"/>
    </source>
</evidence>
<evidence type="ECO:0000313" key="7">
    <source>
        <dbReference type="EMBL" id="GIJ70742.1"/>
    </source>
</evidence>
<evidence type="ECO:0000313" key="8">
    <source>
        <dbReference type="Proteomes" id="UP000635606"/>
    </source>
</evidence>
<dbReference type="GO" id="GO:0008168">
    <property type="term" value="F:methyltransferase activity"/>
    <property type="evidence" value="ECO:0007669"/>
    <property type="project" value="UniProtKB-UniRule"/>
</dbReference>
<dbReference type="Gene3D" id="3.40.50.150">
    <property type="entry name" value="Vaccinia Virus protein VP39"/>
    <property type="match status" value="1"/>
</dbReference>
<protein>
    <recommendedName>
        <fullName evidence="6">S-adenosyl-L-methionine-dependent methyltransferase</fullName>
        <ecNumber evidence="6">2.1.1.-</ecNumber>
    </recommendedName>
</protein>
<gene>
    <name evidence="7" type="ORF">Voc01_056590</name>
</gene>
<organism evidence="7 8">
    <name type="scientific">Virgisporangium ochraceum</name>
    <dbReference type="NCBI Taxonomy" id="65505"/>
    <lineage>
        <taxon>Bacteria</taxon>
        <taxon>Bacillati</taxon>
        <taxon>Actinomycetota</taxon>
        <taxon>Actinomycetes</taxon>
        <taxon>Micromonosporales</taxon>
        <taxon>Micromonosporaceae</taxon>
        <taxon>Virgisporangium</taxon>
    </lineage>
</organism>
<name>A0A8J3ZV39_9ACTN</name>
<evidence type="ECO:0000256" key="5">
    <source>
        <dbReference type="ARBA" id="ARBA00022691"/>
    </source>
</evidence>
<keyword evidence="8" id="KW-1185">Reference proteome</keyword>
<comment type="caution">
    <text evidence="7">The sequence shown here is derived from an EMBL/GenBank/DDBJ whole genome shotgun (WGS) entry which is preliminary data.</text>
</comment>
<dbReference type="SUPFAM" id="SSF53335">
    <property type="entry name" value="S-adenosyl-L-methionine-dependent methyltransferases"/>
    <property type="match status" value="1"/>
</dbReference>
<dbReference type="InterPro" id="IPR007213">
    <property type="entry name" value="Ppm1/Ppm2/Tcmp"/>
</dbReference>
<sequence>MNVHGFDPVARTSLLTTALRIRESARPDRLYDDPYAAALAGEVGVALFDEVARLTADSRAPGLPDTADYNAVRTRFIDDRLAEALASGAVDQVVIAAAGMDTRAYRLDWPHPVDVYELDRAAVLDAKEAALHGHRPAGNVRRHPVPTDLVTDDWRAGLTAAGFEPARRAVWVLEGVLYYLTAAEVHTLLADLGRFAAGGSPLICDLLGEEALDAPPIRGLLDLFASWGSPWVSGSDEPETLLAGYGFTVTATQPGEPGADYGRWTDTVPDRSVPGVARVFLVHGTRD</sequence>
<evidence type="ECO:0000256" key="6">
    <source>
        <dbReference type="RuleBase" id="RU362030"/>
    </source>
</evidence>
<keyword evidence="5 6" id="KW-0949">S-adenosyl-L-methionine</keyword>
<comment type="similarity">
    <text evidence="2 6">Belongs to the UPF0677 family.</text>
</comment>
<evidence type="ECO:0000256" key="3">
    <source>
        <dbReference type="ARBA" id="ARBA00022603"/>
    </source>
</evidence>
<dbReference type="GO" id="GO:0032259">
    <property type="term" value="P:methylation"/>
    <property type="evidence" value="ECO:0007669"/>
    <property type="project" value="UniProtKB-KW"/>
</dbReference>
<dbReference type="PANTHER" id="PTHR43619">
    <property type="entry name" value="S-ADENOSYL-L-METHIONINE-DEPENDENT METHYLTRANSFERASE YKTD-RELATED"/>
    <property type="match status" value="1"/>
</dbReference>
<dbReference type="InterPro" id="IPR011610">
    <property type="entry name" value="SAM_mthyl_Trfase_ML2640-like"/>
</dbReference>
<comment type="function">
    <text evidence="1 6">Exhibits S-adenosyl-L-methionine-dependent methyltransferase activity.</text>
</comment>
<dbReference type="AlphaFoldDB" id="A0A8J3ZV39"/>
<proteinExistence type="inferred from homology"/>
<keyword evidence="4" id="KW-0808">Transferase</keyword>
<keyword evidence="3 6" id="KW-0489">Methyltransferase</keyword>
<dbReference type="InterPro" id="IPR029063">
    <property type="entry name" value="SAM-dependent_MTases_sf"/>
</dbReference>
<dbReference type="Pfam" id="PF04072">
    <property type="entry name" value="LCM"/>
    <property type="match status" value="1"/>
</dbReference>
<dbReference type="RefSeq" id="WP_203930637.1">
    <property type="nucleotide sequence ID" value="NZ_BOPH01000082.1"/>
</dbReference>
<dbReference type="EMBL" id="BOPH01000082">
    <property type="protein sequence ID" value="GIJ70742.1"/>
    <property type="molecule type" value="Genomic_DNA"/>
</dbReference>